<dbReference type="Proteomes" id="UP000521943">
    <property type="component" value="Unassembled WGS sequence"/>
</dbReference>
<evidence type="ECO:0000313" key="3">
    <source>
        <dbReference type="Proteomes" id="UP000521943"/>
    </source>
</evidence>
<sequence length="202" mass="21355">MDSQSVYQLRRTTGGVRGCLDATSTITGVCGEGTSSGRRCNGSVGMAVGAMPPDSFHSRKGSVHGREGGRETAATGAYTYRSKNGVRLRVARRRQSRPSSVPSKPRRVTNPPQRCGTPDGGDAVPLVAVRIRGEGAAERRSLRRVASDWDYQSVAMGPRSRQSHRRPASNGYQPSVAGVVELGSVHGKGYAAGRSTMVVGLS</sequence>
<proteinExistence type="predicted"/>
<dbReference type="AlphaFoldDB" id="A0A8H6H791"/>
<name>A0A8H6H791_9AGAR</name>
<dbReference type="EMBL" id="JACGCI010000272">
    <property type="protein sequence ID" value="KAF6741250.1"/>
    <property type="molecule type" value="Genomic_DNA"/>
</dbReference>
<feature type="compositionally biased region" description="Basic residues" evidence="1">
    <location>
        <begin position="84"/>
        <end position="96"/>
    </location>
</feature>
<accession>A0A8H6H791</accession>
<organism evidence="2 3">
    <name type="scientific">Ephemerocybe angulata</name>
    <dbReference type="NCBI Taxonomy" id="980116"/>
    <lineage>
        <taxon>Eukaryota</taxon>
        <taxon>Fungi</taxon>
        <taxon>Dikarya</taxon>
        <taxon>Basidiomycota</taxon>
        <taxon>Agaricomycotina</taxon>
        <taxon>Agaricomycetes</taxon>
        <taxon>Agaricomycetidae</taxon>
        <taxon>Agaricales</taxon>
        <taxon>Agaricineae</taxon>
        <taxon>Psathyrellaceae</taxon>
        <taxon>Ephemerocybe</taxon>
    </lineage>
</organism>
<keyword evidence="3" id="KW-1185">Reference proteome</keyword>
<gene>
    <name evidence="2" type="ORF">DFP72DRAFT_862815</name>
</gene>
<evidence type="ECO:0000256" key="1">
    <source>
        <dbReference type="SAM" id="MobiDB-lite"/>
    </source>
</evidence>
<protein>
    <submittedName>
        <fullName evidence="2">Uncharacterized protein</fullName>
    </submittedName>
</protein>
<feature type="region of interest" description="Disordered" evidence="1">
    <location>
        <begin position="51"/>
        <end position="123"/>
    </location>
</feature>
<reference evidence="2 3" key="1">
    <citation type="submission" date="2020-07" db="EMBL/GenBank/DDBJ databases">
        <title>Comparative genomics of pyrophilous fungi reveals a link between fire events and developmental genes.</title>
        <authorList>
            <consortium name="DOE Joint Genome Institute"/>
            <person name="Steindorff A.S."/>
            <person name="Carver A."/>
            <person name="Calhoun S."/>
            <person name="Stillman K."/>
            <person name="Liu H."/>
            <person name="Lipzen A."/>
            <person name="Pangilinan J."/>
            <person name="Labutti K."/>
            <person name="Bruns T.D."/>
            <person name="Grigoriev I.V."/>
        </authorList>
    </citation>
    <scope>NUCLEOTIDE SEQUENCE [LARGE SCALE GENOMIC DNA]</scope>
    <source>
        <strain evidence="2 3">CBS 144469</strain>
    </source>
</reference>
<evidence type="ECO:0000313" key="2">
    <source>
        <dbReference type="EMBL" id="KAF6741250.1"/>
    </source>
</evidence>
<comment type="caution">
    <text evidence="2">The sequence shown here is derived from an EMBL/GenBank/DDBJ whole genome shotgun (WGS) entry which is preliminary data.</text>
</comment>